<dbReference type="NCBIfam" id="NF002878">
    <property type="entry name" value="PRK03321.1"/>
    <property type="match status" value="1"/>
</dbReference>
<dbReference type="EC" id="2.6.1.57" evidence="6"/>
<dbReference type="PROSITE" id="PS00599">
    <property type="entry name" value="AA_TRANSFER_CLASS_2"/>
    <property type="match status" value="1"/>
</dbReference>
<comment type="cofactor">
    <cofactor evidence="1 6">
        <name>pyridoxal 5'-phosphate</name>
        <dbReference type="ChEBI" id="CHEBI:597326"/>
    </cofactor>
</comment>
<evidence type="ECO:0000313" key="8">
    <source>
        <dbReference type="EMBL" id="NYI71473.1"/>
    </source>
</evidence>
<reference evidence="8 9" key="1">
    <citation type="submission" date="2020-07" db="EMBL/GenBank/DDBJ databases">
        <title>Sequencing the genomes of 1000 actinobacteria strains.</title>
        <authorList>
            <person name="Klenk H.-P."/>
        </authorList>
    </citation>
    <scope>NUCLEOTIDE SEQUENCE [LARGE SCALE GENOMIC DNA]</scope>
    <source>
        <strain evidence="8 9">DSM 103164</strain>
    </source>
</reference>
<keyword evidence="5 6" id="KW-0663">Pyridoxal phosphate</keyword>
<proteinExistence type="inferred from homology"/>
<keyword evidence="9" id="KW-1185">Reference proteome</keyword>
<protein>
    <recommendedName>
        <fullName evidence="6">Aromatic amino acid aminotransferase</fullName>
        <shortName evidence="6">ArAT</shortName>
        <ecNumber evidence="6">2.6.1.57</ecNumber>
    </recommendedName>
</protein>
<name>A0A7Z0DA30_9ACTN</name>
<comment type="function">
    <text evidence="6">Aminotransferase that catalyzes the conversion of aromatic amino acids and 2-oxoglutarate into corresponding aromatic oxo acids and L-glutamate.</text>
</comment>
<evidence type="ECO:0000256" key="5">
    <source>
        <dbReference type="ARBA" id="ARBA00022898"/>
    </source>
</evidence>
<comment type="caution">
    <text evidence="8">The sequence shown here is derived from an EMBL/GenBank/DDBJ whole genome shotgun (WGS) entry which is preliminary data.</text>
</comment>
<dbReference type="InterPro" id="IPR005861">
    <property type="entry name" value="HisP_aminotrans"/>
</dbReference>
<dbReference type="AlphaFoldDB" id="A0A7Z0DA30"/>
<keyword evidence="3 6" id="KW-0032">Aminotransferase</keyword>
<comment type="subunit">
    <text evidence="2 6">Homodimer.</text>
</comment>
<dbReference type="InterPro" id="IPR015422">
    <property type="entry name" value="PyrdxlP-dep_Trfase_small"/>
</dbReference>
<evidence type="ECO:0000256" key="6">
    <source>
        <dbReference type="HAMAP-Rule" id="MF_01513"/>
    </source>
</evidence>
<dbReference type="GO" id="GO:0008793">
    <property type="term" value="F:aromatic-amino-acid transaminase activity"/>
    <property type="evidence" value="ECO:0007669"/>
    <property type="project" value="UniProtKB-UniRule"/>
</dbReference>
<keyword evidence="4 6" id="KW-0808">Transferase</keyword>
<dbReference type="GO" id="GO:0004400">
    <property type="term" value="F:histidinol-phosphate transaminase activity"/>
    <property type="evidence" value="ECO:0007669"/>
    <property type="project" value="InterPro"/>
</dbReference>
<feature type="modified residue" description="N6-(pyridoxal phosphate)lysine" evidence="6">
    <location>
        <position position="222"/>
    </location>
</feature>
<dbReference type="NCBIfam" id="TIGR01141">
    <property type="entry name" value="hisC"/>
    <property type="match status" value="1"/>
</dbReference>
<dbReference type="GO" id="GO:0030170">
    <property type="term" value="F:pyridoxal phosphate binding"/>
    <property type="evidence" value="ECO:0007669"/>
    <property type="project" value="UniProtKB-UniRule"/>
</dbReference>
<dbReference type="Gene3D" id="3.90.1150.10">
    <property type="entry name" value="Aspartate Aminotransferase, domain 1"/>
    <property type="match status" value="1"/>
</dbReference>
<dbReference type="Proteomes" id="UP000527616">
    <property type="component" value="Unassembled WGS sequence"/>
</dbReference>
<organism evidence="8 9">
    <name type="scientific">Naumannella cuiyingiana</name>
    <dbReference type="NCBI Taxonomy" id="1347891"/>
    <lineage>
        <taxon>Bacteria</taxon>
        <taxon>Bacillati</taxon>
        <taxon>Actinomycetota</taxon>
        <taxon>Actinomycetes</taxon>
        <taxon>Propionibacteriales</taxon>
        <taxon>Propionibacteriaceae</taxon>
        <taxon>Naumannella</taxon>
    </lineage>
</organism>
<evidence type="ECO:0000256" key="2">
    <source>
        <dbReference type="ARBA" id="ARBA00011738"/>
    </source>
</evidence>
<evidence type="ECO:0000256" key="4">
    <source>
        <dbReference type="ARBA" id="ARBA00022679"/>
    </source>
</evidence>
<dbReference type="RefSeq" id="WP_179445292.1">
    <property type="nucleotide sequence ID" value="NZ_JACBZS010000001.1"/>
</dbReference>
<dbReference type="InterPro" id="IPR050106">
    <property type="entry name" value="HistidinolP_aminotransfase"/>
</dbReference>
<dbReference type="HAMAP" id="MF_01023">
    <property type="entry name" value="HisC_aminotrans_2"/>
    <property type="match status" value="1"/>
</dbReference>
<dbReference type="PANTHER" id="PTHR43643">
    <property type="entry name" value="HISTIDINOL-PHOSPHATE AMINOTRANSFERASE 2"/>
    <property type="match status" value="1"/>
</dbReference>
<dbReference type="HAMAP" id="MF_01513">
    <property type="entry name" value="Phe_aminotrans_2"/>
    <property type="match status" value="1"/>
</dbReference>
<dbReference type="InterPro" id="IPR015421">
    <property type="entry name" value="PyrdxlP-dep_Trfase_major"/>
</dbReference>
<gene>
    <name evidence="6" type="primary">pat</name>
    <name evidence="8" type="ORF">GGQ54_002033</name>
</gene>
<evidence type="ECO:0000313" key="9">
    <source>
        <dbReference type="Proteomes" id="UP000527616"/>
    </source>
</evidence>
<dbReference type="Pfam" id="PF00155">
    <property type="entry name" value="Aminotran_1_2"/>
    <property type="match status" value="1"/>
</dbReference>
<dbReference type="InterPro" id="IPR001917">
    <property type="entry name" value="Aminotrans_II_pyridoxalP_BS"/>
</dbReference>
<evidence type="ECO:0000259" key="7">
    <source>
        <dbReference type="Pfam" id="PF00155"/>
    </source>
</evidence>
<comment type="catalytic activity">
    <reaction evidence="6">
        <text>an aromatic L-alpha-amino acid + 2-oxoglutarate = an aromatic oxo-acid + L-glutamate</text>
        <dbReference type="Rhea" id="RHEA:17533"/>
        <dbReference type="ChEBI" id="CHEBI:16810"/>
        <dbReference type="ChEBI" id="CHEBI:29985"/>
        <dbReference type="ChEBI" id="CHEBI:73309"/>
        <dbReference type="ChEBI" id="CHEBI:84824"/>
        <dbReference type="EC" id="2.6.1.57"/>
    </reaction>
</comment>
<dbReference type="EMBL" id="JACBZS010000001">
    <property type="protein sequence ID" value="NYI71473.1"/>
    <property type="molecule type" value="Genomic_DNA"/>
</dbReference>
<dbReference type="InterPro" id="IPR015424">
    <property type="entry name" value="PyrdxlP-dep_Trfase"/>
</dbReference>
<evidence type="ECO:0000256" key="1">
    <source>
        <dbReference type="ARBA" id="ARBA00001933"/>
    </source>
</evidence>
<dbReference type="GO" id="GO:0000105">
    <property type="term" value="P:L-histidine biosynthetic process"/>
    <property type="evidence" value="ECO:0007669"/>
    <property type="project" value="InterPro"/>
</dbReference>
<dbReference type="InterPro" id="IPR004839">
    <property type="entry name" value="Aminotransferase_I/II_large"/>
</dbReference>
<accession>A0A7Z0DA30</accession>
<comment type="similarity">
    <text evidence="6">Belongs to the class-II pyridoxal-phosphate-dependent aminotransferase family.</text>
</comment>
<dbReference type="PANTHER" id="PTHR43643:SF3">
    <property type="entry name" value="HISTIDINOL-PHOSPHATE AMINOTRANSFERASE"/>
    <property type="match status" value="1"/>
</dbReference>
<dbReference type="SUPFAM" id="SSF53383">
    <property type="entry name" value="PLP-dependent transferases"/>
    <property type="match status" value="1"/>
</dbReference>
<sequence>MSGVRIRPAIAALPPYRPGKPAPLGPGGVSWKLSSNENPYPPLPGVLTEAHAALERMNRYPDMANVDLTAALAEDLRVAPDQLALGTGSVSVIGHLVGAVCEPGDEVIFAWRSFEAYPITVLSHGAVPVQVPLGPGAVHDLDRMREAITDRTRVIMICTPNNPTGPTVPQAELEAFIADVPDHVLIMIDEAYVEFVTDPKAARGLELAERYPNVVVLRTFSKAYGLAGLRVGFCVGTPEVAAAARALTPAFSVSLPAQVAAAASLAAKAELLERVTAIVAERETLGAGLRDAGFEVPDSQGNFVWLPAGERTAEWGETFTAAGIMVRSYLAGDAFDGIRITVGEPEANRLAVEVARTLPR</sequence>
<dbReference type="InterPro" id="IPR024892">
    <property type="entry name" value="ArAT"/>
</dbReference>
<dbReference type="CDD" id="cd00609">
    <property type="entry name" value="AAT_like"/>
    <property type="match status" value="1"/>
</dbReference>
<dbReference type="Gene3D" id="3.40.640.10">
    <property type="entry name" value="Type I PLP-dependent aspartate aminotransferase-like (Major domain)"/>
    <property type="match status" value="1"/>
</dbReference>
<feature type="domain" description="Aminotransferase class I/classII large" evidence="7">
    <location>
        <begin position="32"/>
        <end position="352"/>
    </location>
</feature>
<evidence type="ECO:0000256" key="3">
    <source>
        <dbReference type="ARBA" id="ARBA00022576"/>
    </source>
</evidence>